<dbReference type="Pfam" id="PF13505">
    <property type="entry name" value="OMP_b-brl"/>
    <property type="match status" value="1"/>
</dbReference>
<feature type="signal peptide" evidence="2">
    <location>
        <begin position="1"/>
        <end position="35"/>
    </location>
</feature>
<dbReference type="SUPFAM" id="SSF56925">
    <property type="entry name" value="OMPA-like"/>
    <property type="match status" value="1"/>
</dbReference>
<evidence type="ECO:0000256" key="2">
    <source>
        <dbReference type="SAM" id="SignalP"/>
    </source>
</evidence>
<sequence length="208" mass="22477">MALTLRSLRPFLGKLGTGTLATALGLALATLPARADNPDGPYLGVGSGQFKLNIQNLDDAGTAANSILHSSNNAQKYFAGYRFSPNWAIEAAYIDLGRCGDHFTATGSNGNYRVNISGFSPALIGSLPIGPFELSAKIGEYYYDSKLHVDFDAGPAIESSHRRNDLLYGGGLGLTFFDHLHVRAEYETIELQSAKHSDAFWLSAAWRF</sequence>
<feature type="chain" id="PRO_5046615012" description="Outer membrane protein beta-barrel domain-containing protein" evidence="2">
    <location>
        <begin position="36"/>
        <end position="208"/>
    </location>
</feature>
<dbReference type="Proteomes" id="UP001165069">
    <property type="component" value="Unassembled WGS sequence"/>
</dbReference>
<keyword evidence="5" id="KW-1185">Reference proteome</keyword>
<dbReference type="Gene3D" id="2.40.160.20">
    <property type="match status" value="1"/>
</dbReference>
<comment type="caution">
    <text evidence="4">The sequence shown here is derived from an EMBL/GenBank/DDBJ whole genome shotgun (WGS) entry which is preliminary data.</text>
</comment>
<name>A0ABQ5QCY0_9BACT</name>
<keyword evidence="1 2" id="KW-0732">Signal</keyword>
<protein>
    <recommendedName>
        <fullName evidence="3">Outer membrane protein beta-barrel domain-containing protein</fullName>
    </recommendedName>
</protein>
<accession>A0ABQ5QCY0</accession>
<reference evidence="4 5" key="1">
    <citation type="journal article" date="2023" name="Antonie Van Leeuwenhoek">
        <title>Mesoterricola silvestris gen. nov., sp. nov., Mesoterricola sediminis sp. nov., Geothrix oryzae sp. nov., Geothrix edaphica sp. nov., Geothrix rubra sp. nov., and Geothrix limicola sp. nov., six novel members of Acidobacteriota isolated from soils.</title>
        <authorList>
            <person name="Itoh H."/>
            <person name="Sugisawa Y."/>
            <person name="Mise K."/>
            <person name="Xu Z."/>
            <person name="Kuniyasu M."/>
            <person name="Ushijima N."/>
            <person name="Kawano K."/>
            <person name="Kobayashi E."/>
            <person name="Shiratori Y."/>
            <person name="Masuda Y."/>
            <person name="Senoo K."/>
        </authorList>
    </citation>
    <scope>NUCLEOTIDE SEQUENCE [LARGE SCALE GENOMIC DNA]</scope>
    <source>
        <strain evidence="4 5">Red804</strain>
    </source>
</reference>
<evidence type="ECO:0000313" key="4">
    <source>
        <dbReference type="EMBL" id="GLH71990.1"/>
    </source>
</evidence>
<dbReference type="InterPro" id="IPR027385">
    <property type="entry name" value="Beta-barrel_OMP"/>
</dbReference>
<dbReference type="InterPro" id="IPR006311">
    <property type="entry name" value="TAT_signal"/>
</dbReference>
<dbReference type="EMBL" id="BSDE01000001">
    <property type="protein sequence ID" value="GLH71990.1"/>
    <property type="molecule type" value="Genomic_DNA"/>
</dbReference>
<gene>
    <name evidence="4" type="ORF">GETHLI_04920</name>
</gene>
<organism evidence="4 5">
    <name type="scientific">Geothrix limicola</name>
    <dbReference type="NCBI Taxonomy" id="2927978"/>
    <lineage>
        <taxon>Bacteria</taxon>
        <taxon>Pseudomonadati</taxon>
        <taxon>Acidobacteriota</taxon>
        <taxon>Holophagae</taxon>
        <taxon>Holophagales</taxon>
        <taxon>Holophagaceae</taxon>
        <taxon>Geothrix</taxon>
    </lineage>
</organism>
<evidence type="ECO:0000256" key="1">
    <source>
        <dbReference type="ARBA" id="ARBA00022729"/>
    </source>
</evidence>
<dbReference type="PROSITE" id="PS51318">
    <property type="entry name" value="TAT"/>
    <property type="match status" value="1"/>
</dbReference>
<evidence type="ECO:0000313" key="5">
    <source>
        <dbReference type="Proteomes" id="UP001165069"/>
    </source>
</evidence>
<dbReference type="RefSeq" id="WP_285569840.1">
    <property type="nucleotide sequence ID" value="NZ_BSDE01000001.1"/>
</dbReference>
<dbReference type="InterPro" id="IPR011250">
    <property type="entry name" value="OMP/PagP_B-barrel"/>
</dbReference>
<feature type="domain" description="Outer membrane protein beta-barrel" evidence="3">
    <location>
        <begin position="22"/>
        <end position="208"/>
    </location>
</feature>
<proteinExistence type="predicted"/>
<evidence type="ECO:0000259" key="3">
    <source>
        <dbReference type="Pfam" id="PF13505"/>
    </source>
</evidence>